<dbReference type="AlphaFoldDB" id="A0A1I8BDK1"/>
<keyword evidence="3" id="KW-1185">Reference proteome</keyword>
<feature type="region of interest" description="Disordered" evidence="1">
    <location>
        <begin position="394"/>
        <end position="490"/>
    </location>
</feature>
<feature type="chain" id="PRO_5009315699" evidence="2">
    <location>
        <begin position="19"/>
        <end position="490"/>
    </location>
</feature>
<feature type="compositionally biased region" description="Polar residues" evidence="1">
    <location>
        <begin position="409"/>
        <end position="436"/>
    </location>
</feature>
<name>A0A1I8BDK1_MELHA</name>
<dbReference type="Proteomes" id="UP000095281">
    <property type="component" value="Unplaced"/>
</dbReference>
<keyword evidence="2" id="KW-0732">Signal</keyword>
<feature type="compositionally biased region" description="Basic and acidic residues" evidence="1">
    <location>
        <begin position="463"/>
        <end position="478"/>
    </location>
</feature>
<feature type="compositionally biased region" description="Acidic residues" evidence="1">
    <location>
        <begin position="439"/>
        <end position="462"/>
    </location>
</feature>
<evidence type="ECO:0000256" key="2">
    <source>
        <dbReference type="SAM" id="SignalP"/>
    </source>
</evidence>
<evidence type="ECO:0000256" key="1">
    <source>
        <dbReference type="SAM" id="MobiDB-lite"/>
    </source>
</evidence>
<protein>
    <submittedName>
        <fullName evidence="4">Uncharacterized protein</fullName>
    </submittedName>
</protein>
<accession>A0A1I8BDK1</accession>
<organism evidence="3 4">
    <name type="scientific">Meloidogyne hapla</name>
    <name type="common">Root-knot nematode worm</name>
    <dbReference type="NCBI Taxonomy" id="6305"/>
    <lineage>
        <taxon>Eukaryota</taxon>
        <taxon>Metazoa</taxon>
        <taxon>Ecdysozoa</taxon>
        <taxon>Nematoda</taxon>
        <taxon>Chromadorea</taxon>
        <taxon>Rhabditida</taxon>
        <taxon>Tylenchina</taxon>
        <taxon>Tylenchomorpha</taxon>
        <taxon>Tylenchoidea</taxon>
        <taxon>Meloidogynidae</taxon>
        <taxon>Meloidogyninae</taxon>
        <taxon>Meloidogyne</taxon>
    </lineage>
</organism>
<feature type="signal peptide" evidence="2">
    <location>
        <begin position="1"/>
        <end position="18"/>
    </location>
</feature>
<feature type="region of interest" description="Disordered" evidence="1">
    <location>
        <begin position="256"/>
        <end position="275"/>
    </location>
</feature>
<evidence type="ECO:0000313" key="3">
    <source>
        <dbReference type="Proteomes" id="UP000095281"/>
    </source>
</evidence>
<dbReference type="WBParaSite" id="MhA1_Contig20.frz3.gene4">
    <property type="protein sequence ID" value="MhA1_Contig20.frz3.gene4"/>
    <property type="gene ID" value="MhA1_Contig20.frz3.gene4"/>
</dbReference>
<evidence type="ECO:0000313" key="4">
    <source>
        <dbReference type="WBParaSite" id="MhA1_Contig20.frz3.gene4"/>
    </source>
</evidence>
<proteinExistence type="predicted"/>
<reference evidence="4" key="1">
    <citation type="submission" date="2016-11" db="UniProtKB">
        <authorList>
            <consortium name="WormBaseParasite"/>
        </authorList>
    </citation>
    <scope>IDENTIFICATION</scope>
</reference>
<sequence>MRLLAIFLLIILLAMAMAKNSPTLRRGNATQFSTGHSSTTSFDRAMNKVFDAPSKVSKKVFNVAKKNVVKIKKESGKFVEQVVTKRKVYKKKYNDNLEELENIADPNYYDQMEENYNNTKQMFKKIKKYFKNLRNIRETIIKFNIQETKVPIYAGIEVLFLNGDMEINKDHLDYIAAEINEYSKNEEELFEMCNETLQDCQVLTSDDFSTLREKHEKVLKNIRIKYAKYYKTMEDGSKLVKREAINRHYFKLFPGEAADPNDLPPSTGSRERKTSNNAFNKIVSKLKGIPKEEITEQLERIEGNVEKVIGTKVVKVVLNGVEHDVEKNVTLWGKIEENHTRIIKFYRDIVEIKEKEYFKGKEKEKEYRNTPLKINFHFDWANFHFNQGIHDISYKPTPMEGSELPSEIPSGSASPSEHLNIASTSGQKSGNDTGHIQISEDDEEEDEEEEDDEEEDDEDGDDIEQHGGHQHDEGRGEIFEPLLGQSGNII</sequence>